<dbReference type="Proteomes" id="UP000194236">
    <property type="component" value="Unassembled WGS sequence"/>
</dbReference>
<protein>
    <submittedName>
        <fullName evidence="1">N-glycosylase/DNA lyase-like protein</fullName>
    </submittedName>
</protein>
<dbReference type="GO" id="GO:0005634">
    <property type="term" value="C:nucleus"/>
    <property type="evidence" value="ECO:0007669"/>
    <property type="project" value="TreeGrafter"/>
</dbReference>
<dbReference type="EMBL" id="MUJZ01022442">
    <property type="protein sequence ID" value="OTF79571.1"/>
    <property type="molecule type" value="Genomic_DNA"/>
</dbReference>
<dbReference type="SUPFAM" id="SSF48150">
    <property type="entry name" value="DNA-glycosylase"/>
    <property type="match status" value="1"/>
</dbReference>
<proteinExistence type="predicted"/>
<dbReference type="Gene3D" id="1.10.1670.10">
    <property type="entry name" value="Helix-hairpin-Helix base-excision DNA repair enzymes (C-terminal)"/>
    <property type="match status" value="1"/>
</dbReference>
<gene>
    <name evidence="1" type="ORF">BLA29_007576</name>
</gene>
<dbReference type="PANTHER" id="PTHR10242:SF2">
    <property type="entry name" value="N-GLYCOSYLASE_DNA LYASE"/>
    <property type="match status" value="1"/>
</dbReference>
<dbReference type="InterPro" id="IPR023170">
    <property type="entry name" value="HhH_base_excis_C"/>
</dbReference>
<evidence type="ECO:0000313" key="2">
    <source>
        <dbReference type="Proteomes" id="UP000194236"/>
    </source>
</evidence>
<dbReference type="InterPro" id="IPR052054">
    <property type="entry name" value="Oxidative_DNA_repair_enzyme"/>
</dbReference>
<dbReference type="PANTHER" id="PTHR10242">
    <property type="entry name" value="8-OXOGUANINE DNA GLYCOSYLASE"/>
    <property type="match status" value="1"/>
</dbReference>
<dbReference type="GO" id="GO:0006285">
    <property type="term" value="P:base-excision repair, AP site formation"/>
    <property type="evidence" value="ECO:0007669"/>
    <property type="project" value="TreeGrafter"/>
</dbReference>
<dbReference type="InterPro" id="IPR011257">
    <property type="entry name" value="DNA_glycosylase"/>
</dbReference>
<sequence length="99" mass="11183">MSLPGIGAKVADCICLMSLDFTDSVPIDTHVLQLTAKLYADENPSFKMTKSSLTPKKYLEIGNFYRQKFRLHAGWAQTVLFCSDLRQISQDKVKNKNPD</sequence>
<dbReference type="AlphaFoldDB" id="A0A1Y3BF62"/>
<dbReference type="GO" id="GO:0016829">
    <property type="term" value="F:lyase activity"/>
    <property type="evidence" value="ECO:0007669"/>
    <property type="project" value="UniProtKB-KW"/>
</dbReference>
<organism evidence="1 2">
    <name type="scientific">Euroglyphus maynei</name>
    <name type="common">Mayne's house dust mite</name>
    <dbReference type="NCBI Taxonomy" id="6958"/>
    <lineage>
        <taxon>Eukaryota</taxon>
        <taxon>Metazoa</taxon>
        <taxon>Ecdysozoa</taxon>
        <taxon>Arthropoda</taxon>
        <taxon>Chelicerata</taxon>
        <taxon>Arachnida</taxon>
        <taxon>Acari</taxon>
        <taxon>Acariformes</taxon>
        <taxon>Sarcoptiformes</taxon>
        <taxon>Astigmata</taxon>
        <taxon>Psoroptidia</taxon>
        <taxon>Analgoidea</taxon>
        <taxon>Pyroglyphidae</taxon>
        <taxon>Pyroglyphinae</taxon>
        <taxon>Euroglyphus</taxon>
    </lineage>
</organism>
<reference evidence="1 2" key="1">
    <citation type="submission" date="2017-03" db="EMBL/GenBank/DDBJ databases">
        <title>Genome Survey of Euroglyphus maynei.</title>
        <authorList>
            <person name="Arlian L.G."/>
            <person name="Morgan M.S."/>
            <person name="Rider S.D."/>
        </authorList>
    </citation>
    <scope>NUCLEOTIDE SEQUENCE [LARGE SCALE GENOMIC DNA]</scope>
    <source>
        <strain evidence="1">Arlian Lab</strain>
        <tissue evidence="1">Whole body</tissue>
    </source>
</reference>
<dbReference type="OrthoDB" id="238681at2759"/>
<comment type="caution">
    <text evidence="1">The sequence shown here is derived from an EMBL/GenBank/DDBJ whole genome shotgun (WGS) entry which is preliminary data.</text>
</comment>
<dbReference type="Gene3D" id="1.10.340.30">
    <property type="entry name" value="Hypothetical protein, domain 2"/>
    <property type="match status" value="1"/>
</dbReference>
<accession>A0A1Y3BF62</accession>
<keyword evidence="1" id="KW-0456">Lyase</keyword>
<name>A0A1Y3BF62_EURMA</name>
<evidence type="ECO:0000313" key="1">
    <source>
        <dbReference type="EMBL" id="OTF79571.1"/>
    </source>
</evidence>
<keyword evidence="2" id="KW-1185">Reference proteome</keyword>
<dbReference type="GO" id="GO:0034039">
    <property type="term" value="F:8-oxo-7,8-dihydroguanine DNA N-glycosylase activity"/>
    <property type="evidence" value="ECO:0007669"/>
    <property type="project" value="TreeGrafter"/>
</dbReference>